<evidence type="ECO:0000256" key="3">
    <source>
        <dbReference type="ARBA" id="ARBA00022801"/>
    </source>
</evidence>
<dbReference type="InterPro" id="IPR004274">
    <property type="entry name" value="FCP1_dom"/>
</dbReference>
<dbReference type="PROSITE" id="PS50969">
    <property type="entry name" value="FCP1"/>
    <property type="match status" value="1"/>
</dbReference>
<comment type="catalytic activity">
    <reaction evidence="6">
        <text>O-phospho-L-threonyl-[protein] + H2O = L-threonyl-[protein] + phosphate</text>
        <dbReference type="Rhea" id="RHEA:47004"/>
        <dbReference type="Rhea" id="RHEA-COMP:11060"/>
        <dbReference type="Rhea" id="RHEA-COMP:11605"/>
        <dbReference type="ChEBI" id="CHEBI:15377"/>
        <dbReference type="ChEBI" id="CHEBI:30013"/>
        <dbReference type="ChEBI" id="CHEBI:43474"/>
        <dbReference type="ChEBI" id="CHEBI:61977"/>
        <dbReference type="EC" id="3.1.3.16"/>
    </reaction>
</comment>
<evidence type="ECO:0000313" key="8">
    <source>
        <dbReference type="EMBL" id="KAF5196063.1"/>
    </source>
</evidence>
<dbReference type="AlphaFoldDB" id="A0A7J6WGG1"/>
<dbReference type="GO" id="GO:0005634">
    <property type="term" value="C:nucleus"/>
    <property type="evidence" value="ECO:0007669"/>
    <property type="project" value="UniProtKB-SubCell"/>
</dbReference>
<dbReference type="EC" id="3.1.3.16" evidence="2"/>
<dbReference type="Gene3D" id="3.40.50.1000">
    <property type="entry name" value="HAD superfamily/HAD-like"/>
    <property type="match status" value="1"/>
</dbReference>
<protein>
    <recommendedName>
        <fullName evidence="2">protein-serine/threonine phosphatase</fullName>
        <ecNumber evidence="2">3.1.3.16</ecNumber>
    </recommendedName>
</protein>
<gene>
    <name evidence="8" type="ORF">FRX31_014350</name>
</gene>
<dbReference type="OrthoDB" id="10249888at2759"/>
<feature type="domain" description="FCP1 homology" evidence="7">
    <location>
        <begin position="1"/>
        <end position="127"/>
    </location>
</feature>
<comment type="catalytic activity">
    <reaction evidence="5">
        <text>O-phospho-L-seryl-[protein] + H2O = L-seryl-[protein] + phosphate</text>
        <dbReference type="Rhea" id="RHEA:20629"/>
        <dbReference type="Rhea" id="RHEA-COMP:9863"/>
        <dbReference type="Rhea" id="RHEA-COMP:11604"/>
        <dbReference type="ChEBI" id="CHEBI:15377"/>
        <dbReference type="ChEBI" id="CHEBI:29999"/>
        <dbReference type="ChEBI" id="CHEBI:43474"/>
        <dbReference type="ChEBI" id="CHEBI:83421"/>
        <dbReference type="EC" id="3.1.3.16"/>
    </reaction>
</comment>
<dbReference type="SUPFAM" id="SSF56784">
    <property type="entry name" value="HAD-like"/>
    <property type="match status" value="1"/>
</dbReference>
<evidence type="ECO:0000259" key="7">
    <source>
        <dbReference type="PROSITE" id="PS50969"/>
    </source>
</evidence>
<evidence type="ECO:0000256" key="2">
    <source>
        <dbReference type="ARBA" id="ARBA00013081"/>
    </source>
</evidence>
<dbReference type="PANTHER" id="PTHR23081:SF2">
    <property type="entry name" value="RNA POLYMERASE II C-TERMINAL DOMAIN PHOSPHATASE-LIKE 3"/>
    <property type="match status" value="1"/>
</dbReference>
<keyword evidence="3" id="KW-0378">Hydrolase</keyword>
<dbReference type="GO" id="GO:0008420">
    <property type="term" value="F:RNA polymerase II CTD heptapeptide repeat phosphatase activity"/>
    <property type="evidence" value="ECO:0007669"/>
    <property type="project" value="InterPro"/>
</dbReference>
<dbReference type="InterPro" id="IPR023214">
    <property type="entry name" value="HAD_sf"/>
</dbReference>
<accession>A0A7J6WGG1</accession>
<comment type="caution">
    <text evidence="8">The sequence shown here is derived from an EMBL/GenBank/DDBJ whole genome shotgun (WGS) entry which is preliminary data.</text>
</comment>
<evidence type="ECO:0000256" key="1">
    <source>
        <dbReference type="ARBA" id="ARBA00004123"/>
    </source>
</evidence>
<dbReference type="InterPro" id="IPR039189">
    <property type="entry name" value="Fcp1"/>
</dbReference>
<dbReference type="SMART" id="SM00577">
    <property type="entry name" value="CPDc"/>
    <property type="match status" value="1"/>
</dbReference>
<evidence type="ECO:0000256" key="5">
    <source>
        <dbReference type="ARBA" id="ARBA00047761"/>
    </source>
</evidence>
<reference evidence="8 9" key="1">
    <citation type="submission" date="2020-06" db="EMBL/GenBank/DDBJ databases">
        <title>Transcriptomic and genomic resources for Thalictrum thalictroides and T. hernandezii: Facilitating candidate gene discovery in an emerging model plant lineage.</title>
        <authorList>
            <person name="Arias T."/>
            <person name="Riano-Pachon D.M."/>
            <person name="Di Stilio V.S."/>
        </authorList>
    </citation>
    <scope>NUCLEOTIDE SEQUENCE [LARGE SCALE GENOMIC DNA]</scope>
    <source>
        <strain evidence="9">cv. WT478/WT964</strain>
        <tissue evidence="8">Leaves</tissue>
    </source>
</reference>
<keyword evidence="4" id="KW-0539">Nucleus</keyword>
<dbReference type="EMBL" id="JABWDY010016489">
    <property type="protein sequence ID" value="KAF5196063.1"/>
    <property type="molecule type" value="Genomic_DNA"/>
</dbReference>
<proteinExistence type="predicted"/>
<organism evidence="8 9">
    <name type="scientific">Thalictrum thalictroides</name>
    <name type="common">Rue-anemone</name>
    <name type="synonym">Anemone thalictroides</name>
    <dbReference type="NCBI Taxonomy" id="46969"/>
    <lineage>
        <taxon>Eukaryota</taxon>
        <taxon>Viridiplantae</taxon>
        <taxon>Streptophyta</taxon>
        <taxon>Embryophyta</taxon>
        <taxon>Tracheophyta</taxon>
        <taxon>Spermatophyta</taxon>
        <taxon>Magnoliopsida</taxon>
        <taxon>Ranunculales</taxon>
        <taxon>Ranunculaceae</taxon>
        <taxon>Thalictroideae</taxon>
        <taxon>Thalictrum</taxon>
    </lineage>
</organism>
<dbReference type="PANTHER" id="PTHR23081">
    <property type="entry name" value="RNA POLYMERASE II CTD PHOSPHATASE"/>
    <property type="match status" value="1"/>
</dbReference>
<dbReference type="Proteomes" id="UP000554482">
    <property type="component" value="Unassembled WGS sequence"/>
</dbReference>
<name>A0A7J6WGG1_THATH</name>
<sequence length="169" mass="19338">MHILGVGMDKRARQASQLYELHLFTTWNKKLAADFEKNIDPSGALFGGRIICFGEPSKNVCWYNTTKRVQKNLDEVKGLESAVIIMDICEDSWPHNKHNLVLVERNTYFPSKELHIRHKAQSLLKCDLDERVEDGTLASTLVVRLFYIVNVKNSIAYPQKFSMILNIGS</sequence>
<evidence type="ECO:0000313" key="9">
    <source>
        <dbReference type="Proteomes" id="UP000554482"/>
    </source>
</evidence>
<evidence type="ECO:0000256" key="6">
    <source>
        <dbReference type="ARBA" id="ARBA00048336"/>
    </source>
</evidence>
<evidence type="ECO:0000256" key="4">
    <source>
        <dbReference type="ARBA" id="ARBA00023242"/>
    </source>
</evidence>
<comment type="subcellular location">
    <subcellularLocation>
        <location evidence="1">Nucleus</location>
    </subcellularLocation>
</comment>
<keyword evidence="9" id="KW-1185">Reference proteome</keyword>
<dbReference type="Pfam" id="PF03031">
    <property type="entry name" value="NIF"/>
    <property type="match status" value="1"/>
</dbReference>
<dbReference type="InterPro" id="IPR036412">
    <property type="entry name" value="HAD-like_sf"/>
</dbReference>